<keyword evidence="2" id="KW-0812">Transmembrane</keyword>
<keyword evidence="4" id="KW-0472">Membrane</keyword>
<dbReference type="AlphaFoldDB" id="A0A364N8V8"/>
<reference evidence="8" key="1">
    <citation type="submission" date="2018-05" db="EMBL/GenBank/DDBJ databases">
        <title>Draft genome sequence of Stemphylium lycopersici strain CIDEFI 213.</title>
        <authorList>
            <person name="Medina R."/>
            <person name="Franco M.E.E."/>
            <person name="Lucentini C.G."/>
            <person name="Saparrat M.C.N."/>
            <person name="Balatti P.A."/>
        </authorList>
    </citation>
    <scope>NUCLEOTIDE SEQUENCE [LARGE SCALE GENOMIC DNA]</scope>
    <source>
        <strain evidence="8">CIDEFI 213</strain>
    </source>
</reference>
<dbReference type="Proteomes" id="UP000249619">
    <property type="component" value="Unassembled WGS sequence"/>
</dbReference>
<evidence type="ECO:0000256" key="6">
    <source>
        <dbReference type="ARBA" id="ARBA00037847"/>
    </source>
</evidence>
<accession>A0A364N8V8</accession>
<evidence type="ECO:0000256" key="3">
    <source>
        <dbReference type="ARBA" id="ARBA00022989"/>
    </source>
</evidence>
<dbReference type="GO" id="GO:0031965">
    <property type="term" value="C:nuclear membrane"/>
    <property type="evidence" value="ECO:0007669"/>
    <property type="project" value="UniProtKB-SubCell"/>
</dbReference>
<sequence length="329" mass="36960">MANLASGFSLIAPSVWEYTPPSTNLPTWFSSTDLHAPSLVLICTWTGARPRHIAKYTTKYQTLFPSSLIMVVTTTAKDLCFRSSERKQERMKPAVERLSSYKSISGSTHDNGILLHVFSEGGSNKACELAEAYYNITQTRIPVSAMCLDSTPGRPHYLRLCKALNKSLPQVPILRHASLLLASGVLGCIWFFYKHIKGPENNVITRTRRRLQDDRYLDSAAPRCYLFSKNDNLIAWKDVGEHAEEARAAGSSVTDVLFEVSGHVDHAKQEPRRYWDAVVTTWNKAGWKEKQIPHSSMPKDDFTMKTTLQLDICRESWGGLVGETMTLSC</sequence>
<evidence type="ECO:0000256" key="1">
    <source>
        <dbReference type="ARBA" id="ARBA00004126"/>
    </source>
</evidence>
<proteinExistence type="predicted"/>
<evidence type="ECO:0000256" key="4">
    <source>
        <dbReference type="ARBA" id="ARBA00023136"/>
    </source>
</evidence>
<dbReference type="Pfam" id="PF05705">
    <property type="entry name" value="DUF829"/>
    <property type="match status" value="1"/>
</dbReference>
<evidence type="ECO:0000313" key="8">
    <source>
        <dbReference type="Proteomes" id="UP000249619"/>
    </source>
</evidence>
<comment type="caution">
    <text evidence="7">The sequence shown here is derived from an EMBL/GenBank/DDBJ whole genome shotgun (WGS) entry which is preliminary data.</text>
</comment>
<evidence type="ECO:0000313" key="7">
    <source>
        <dbReference type="EMBL" id="RAR13739.1"/>
    </source>
</evidence>
<dbReference type="PANTHER" id="PTHR12265:SF30">
    <property type="entry name" value="TRANSMEMBRANE PROTEIN 53"/>
    <property type="match status" value="1"/>
</dbReference>
<evidence type="ECO:0000256" key="2">
    <source>
        <dbReference type="ARBA" id="ARBA00022692"/>
    </source>
</evidence>
<gene>
    <name evidence="7" type="ORF">DDE83_002924</name>
</gene>
<dbReference type="InterPro" id="IPR008547">
    <property type="entry name" value="DUF829_TMEM53"/>
</dbReference>
<keyword evidence="8" id="KW-1185">Reference proteome</keyword>
<dbReference type="PANTHER" id="PTHR12265">
    <property type="entry name" value="TRANSMEMBRANE PROTEIN 53"/>
    <property type="match status" value="1"/>
</dbReference>
<organism evidence="7 8">
    <name type="scientific">Stemphylium lycopersici</name>
    <name type="common">Tomato gray leaf spot disease fungus</name>
    <name type="synonym">Thyrospora lycopersici</name>
    <dbReference type="NCBI Taxonomy" id="183478"/>
    <lineage>
        <taxon>Eukaryota</taxon>
        <taxon>Fungi</taxon>
        <taxon>Dikarya</taxon>
        <taxon>Ascomycota</taxon>
        <taxon>Pezizomycotina</taxon>
        <taxon>Dothideomycetes</taxon>
        <taxon>Pleosporomycetidae</taxon>
        <taxon>Pleosporales</taxon>
        <taxon>Pleosporineae</taxon>
        <taxon>Pleosporaceae</taxon>
        <taxon>Stemphylium</taxon>
    </lineage>
</organism>
<comment type="subcellular location">
    <subcellularLocation>
        <location evidence="6">Endomembrane system</location>
        <topology evidence="6">Single-pass membrane protein</topology>
    </subcellularLocation>
    <subcellularLocation>
        <location evidence="1">Nucleus membrane</location>
    </subcellularLocation>
</comment>
<protein>
    <submittedName>
        <fullName evidence="7">Indole-diterpene biosynthesis protein</fullName>
    </submittedName>
</protein>
<keyword evidence="3" id="KW-1133">Transmembrane helix</keyword>
<name>A0A364N8V8_STELY</name>
<evidence type="ECO:0000256" key="5">
    <source>
        <dbReference type="ARBA" id="ARBA00023242"/>
    </source>
</evidence>
<keyword evidence="5" id="KW-0539">Nucleus</keyword>
<dbReference type="EMBL" id="QGDH01000031">
    <property type="protein sequence ID" value="RAR13739.1"/>
    <property type="molecule type" value="Genomic_DNA"/>
</dbReference>